<sequence length="173" mass="18713">MRPWSSPAQLVAGAQPAGRGDPLGPRPIPPPRFHRASSQREPPYPRPEEPALEMAGSKCQPDTPAASLCPADSPSQHRAMPPGPASRANVGSRPHTVANGHELFEVSEERDEEVAAFCHMLDILRSGSDIQDYSLTGYVWSAVTPSPEHLGDEVNLKVTVLCDRLQEALTFTC</sequence>
<accession>A0A2J8R6R5</accession>
<evidence type="ECO:0000256" key="1">
    <source>
        <dbReference type="SAM" id="MobiDB-lite"/>
    </source>
</evidence>
<dbReference type="AlphaFoldDB" id="A0A2J8R6R5"/>
<dbReference type="SUPFAM" id="SSF54236">
    <property type="entry name" value="Ubiquitin-like"/>
    <property type="match status" value="1"/>
</dbReference>
<comment type="caution">
    <text evidence="2">The sequence shown here is derived from an EMBL/GenBank/DDBJ whole genome shotgun (WGS) entry which is preliminary data.</text>
</comment>
<evidence type="ECO:0000313" key="2">
    <source>
        <dbReference type="EMBL" id="PNJ04216.1"/>
    </source>
</evidence>
<reference evidence="2" key="1">
    <citation type="submission" date="2017-12" db="EMBL/GenBank/DDBJ databases">
        <title>High-resolution comparative analysis of great ape genomes.</title>
        <authorList>
            <person name="Pollen A."/>
            <person name="Hastie A."/>
            <person name="Hormozdiari F."/>
            <person name="Dougherty M."/>
            <person name="Liu R."/>
            <person name="Chaisson M."/>
            <person name="Hoppe E."/>
            <person name="Hill C."/>
            <person name="Pang A."/>
            <person name="Hillier L."/>
            <person name="Baker C."/>
            <person name="Armstrong J."/>
            <person name="Shendure J."/>
            <person name="Paten B."/>
            <person name="Wilson R."/>
            <person name="Chao H."/>
            <person name="Schneider V."/>
            <person name="Ventura M."/>
            <person name="Kronenberg Z."/>
            <person name="Murali S."/>
            <person name="Gordon D."/>
            <person name="Cantsilieris S."/>
            <person name="Munson K."/>
            <person name="Nelson B."/>
            <person name="Raja A."/>
            <person name="Underwood J."/>
            <person name="Diekhans M."/>
            <person name="Fiddes I."/>
            <person name="Haussler D."/>
            <person name="Eichler E."/>
        </authorList>
    </citation>
    <scope>NUCLEOTIDE SEQUENCE [LARGE SCALE GENOMIC DNA]</scope>
    <source>
        <strain evidence="2">Susie</strain>
    </source>
</reference>
<protein>
    <submittedName>
        <fullName evidence="2">PIK3C2B isoform 8</fullName>
    </submittedName>
</protein>
<name>A0A2J8R6R5_PONAB</name>
<dbReference type="EMBL" id="NDHI03003742">
    <property type="protein sequence ID" value="PNJ04216.1"/>
    <property type="molecule type" value="Genomic_DNA"/>
</dbReference>
<organism evidence="2">
    <name type="scientific">Pongo abelii</name>
    <name type="common">Sumatran orangutan</name>
    <name type="synonym">Pongo pygmaeus abelii</name>
    <dbReference type="NCBI Taxonomy" id="9601"/>
    <lineage>
        <taxon>Eukaryota</taxon>
        <taxon>Metazoa</taxon>
        <taxon>Chordata</taxon>
        <taxon>Craniata</taxon>
        <taxon>Vertebrata</taxon>
        <taxon>Euteleostomi</taxon>
        <taxon>Mammalia</taxon>
        <taxon>Eutheria</taxon>
        <taxon>Euarchontoglires</taxon>
        <taxon>Primates</taxon>
        <taxon>Haplorrhini</taxon>
        <taxon>Catarrhini</taxon>
        <taxon>Hominidae</taxon>
        <taxon>Pongo</taxon>
    </lineage>
</organism>
<feature type="region of interest" description="Disordered" evidence="1">
    <location>
        <begin position="1"/>
        <end position="95"/>
    </location>
</feature>
<proteinExistence type="predicted"/>
<feature type="non-terminal residue" evidence="2">
    <location>
        <position position="173"/>
    </location>
</feature>
<gene>
    <name evidence="2" type="ORF">CR201_G0053370</name>
</gene>
<dbReference type="InterPro" id="IPR029071">
    <property type="entry name" value="Ubiquitin-like_domsf"/>
</dbReference>